<dbReference type="Proteomes" id="UP000612055">
    <property type="component" value="Unassembled WGS sequence"/>
</dbReference>
<organism evidence="1 2">
    <name type="scientific">Edaphochlamys debaryana</name>
    <dbReference type="NCBI Taxonomy" id="47281"/>
    <lineage>
        <taxon>Eukaryota</taxon>
        <taxon>Viridiplantae</taxon>
        <taxon>Chlorophyta</taxon>
        <taxon>core chlorophytes</taxon>
        <taxon>Chlorophyceae</taxon>
        <taxon>CS clade</taxon>
        <taxon>Chlamydomonadales</taxon>
        <taxon>Chlamydomonadales incertae sedis</taxon>
        <taxon>Edaphochlamys</taxon>
    </lineage>
</organism>
<accession>A0A835XWN1</accession>
<reference evidence="1" key="1">
    <citation type="journal article" date="2020" name="bioRxiv">
        <title>Comparative genomics of Chlamydomonas.</title>
        <authorList>
            <person name="Craig R.J."/>
            <person name="Hasan A.R."/>
            <person name="Ness R.W."/>
            <person name="Keightley P.D."/>
        </authorList>
    </citation>
    <scope>NUCLEOTIDE SEQUENCE</scope>
    <source>
        <strain evidence="1">CCAP 11/70</strain>
    </source>
</reference>
<evidence type="ECO:0000313" key="2">
    <source>
        <dbReference type="Proteomes" id="UP000612055"/>
    </source>
</evidence>
<dbReference type="AlphaFoldDB" id="A0A835XWN1"/>
<dbReference type="EMBL" id="JAEHOE010000057">
    <property type="protein sequence ID" value="KAG2490987.1"/>
    <property type="molecule type" value="Genomic_DNA"/>
</dbReference>
<evidence type="ECO:0000313" key="1">
    <source>
        <dbReference type="EMBL" id="KAG2490987.1"/>
    </source>
</evidence>
<name>A0A835XWN1_9CHLO</name>
<gene>
    <name evidence="1" type="ORF">HYH03_010659</name>
</gene>
<keyword evidence="2" id="KW-1185">Reference proteome</keyword>
<sequence>MALALQSSLRVPAQAGAARRTRTLWYQRRGSVVTPFLSDGKLGSVEFQNDRVTKLELEVNSLKRVVVHGSKAPVLNAAATLAKATLHSVEVLQQKREGKAPASRKLMYASTAQAFQKMLPNLDASSKATLQDIGGTDAEAVCVMMDALLTARSAGVHPANLEQLTEAVADALGYVSPALRAQGPELAAACDLLDAYEDKIRPLVAAAQQ</sequence>
<comment type="caution">
    <text evidence="1">The sequence shown here is derived from an EMBL/GenBank/DDBJ whole genome shotgun (WGS) entry which is preliminary data.</text>
</comment>
<proteinExistence type="predicted"/>
<protein>
    <submittedName>
        <fullName evidence="1">Uncharacterized protein</fullName>
    </submittedName>
</protein>